<proteinExistence type="predicted"/>
<organism evidence="3 4">
    <name type="scientific">Babesia ovata</name>
    <dbReference type="NCBI Taxonomy" id="189622"/>
    <lineage>
        <taxon>Eukaryota</taxon>
        <taxon>Sar</taxon>
        <taxon>Alveolata</taxon>
        <taxon>Apicomplexa</taxon>
        <taxon>Aconoidasida</taxon>
        <taxon>Piroplasmida</taxon>
        <taxon>Babesiidae</taxon>
        <taxon>Babesia</taxon>
    </lineage>
</organism>
<comment type="caution">
    <text evidence="3">The sequence shown here is derived from an EMBL/GenBank/DDBJ whole genome shotgun (WGS) entry which is preliminary data.</text>
</comment>
<dbReference type="OrthoDB" id="367020at2759"/>
<feature type="region of interest" description="Disordered" evidence="2">
    <location>
        <begin position="1237"/>
        <end position="1262"/>
    </location>
</feature>
<evidence type="ECO:0000256" key="2">
    <source>
        <dbReference type="SAM" id="MobiDB-lite"/>
    </source>
</evidence>
<feature type="coiled-coil region" evidence="1">
    <location>
        <begin position="686"/>
        <end position="747"/>
    </location>
</feature>
<dbReference type="VEuPathDB" id="PiroplasmaDB:BOVATA_046890"/>
<dbReference type="Proteomes" id="UP000236319">
    <property type="component" value="Unassembled WGS sequence"/>
</dbReference>
<reference evidence="3 4" key="1">
    <citation type="journal article" date="2017" name="BMC Genomics">
        <title>Whole-genome assembly of Babesia ovata and comparative genomics between closely related pathogens.</title>
        <authorList>
            <person name="Yamagishi J."/>
            <person name="Asada M."/>
            <person name="Hakimi H."/>
            <person name="Tanaka T.Q."/>
            <person name="Sugimoto C."/>
            <person name="Kawazu S."/>
        </authorList>
    </citation>
    <scope>NUCLEOTIDE SEQUENCE [LARGE SCALE GENOMIC DNA]</scope>
    <source>
        <strain evidence="3 4">Miyake</strain>
    </source>
</reference>
<feature type="compositionally biased region" description="Low complexity" evidence="2">
    <location>
        <begin position="1672"/>
        <end position="1704"/>
    </location>
</feature>
<feature type="compositionally biased region" description="Polar residues" evidence="2">
    <location>
        <begin position="1237"/>
        <end position="1259"/>
    </location>
</feature>
<evidence type="ECO:0000313" key="4">
    <source>
        <dbReference type="Proteomes" id="UP000236319"/>
    </source>
</evidence>
<keyword evidence="4" id="KW-1185">Reference proteome</keyword>
<dbReference type="EMBL" id="BDSA01000021">
    <property type="protein sequence ID" value="GBE63197.1"/>
    <property type="molecule type" value="Genomic_DNA"/>
</dbReference>
<evidence type="ECO:0000313" key="3">
    <source>
        <dbReference type="EMBL" id="GBE63197.1"/>
    </source>
</evidence>
<gene>
    <name evidence="3" type="ORF">BOVATA_046890</name>
</gene>
<protein>
    <submittedName>
        <fullName evidence="3">Uncharacterized protein</fullName>
    </submittedName>
</protein>
<keyword evidence="1" id="KW-0175">Coiled coil</keyword>
<evidence type="ECO:0000256" key="1">
    <source>
        <dbReference type="SAM" id="Coils"/>
    </source>
</evidence>
<feature type="region of interest" description="Disordered" evidence="2">
    <location>
        <begin position="1672"/>
        <end position="1716"/>
    </location>
</feature>
<name>A0A2H6KJM9_9APIC</name>
<sequence length="1740" mass="194415">MSFLHGVLHNIKPKLGLHKESIKNAIESLKLHKNSGKEGFNEAIGKVVQGVREYNEGVKESNKKVSDVIETFTGQMEKIPAAVENFTNYNHIPQIDEKVYDCLQQAEKYKQGMEDEVNNIGDLQKDLQTKINMKTAIIAYQAAELKKIHSRQKEDLRSFTGVVHKQLNDAKEQINLTTSERIRAFVSEVNRQIGLLKHGIENVNNTLKKYVELLLKWIEKADAALGKSMQKVSEIIKEASGTSEKQHKQNLLKAVNELKEKGLALYKAYELATFKLRPLMENVSTAVKGLDQKVQEDLKTLKKAIDLEIGKYADWAKAEIRQLKEKALDQTSGGGEESIQHNWGYLKRTITSLVGNIYGKAGDSNYKGLQGIVDAVGEYAAEFGNGQLENVVKEWVGKILDKDVVVKYRLGEFVKDNNTYFQKPTYKDKNDPTLLQNPIKDAIKDALTSEIADAVRTFAGSRGEKIDKNLNTVQSVCEKFADALEAKIKDGETKLIALIRFSLLLSRRLRKNSMPMRPIPVMAIIISYRLSAAAELNKFSSMSKIGKNVTEAMSKVDDIKRQFDGKTEGYGKKIRDALTTLMEPIEELDNTLSSDVIGSYIDNAISPYFKKVMIDHVNDSGPIDNAIKAVSAQALQPITDAVRESKASKGNMTAKHSEAVRHLNSLCNTILTAARDDEDEGLNKKLIQLQQLIDEDECTIKQEQQMGLRKIKDDLNTLRNDYLQPLIQQTQDMADHASEKSEQMIRELSEHVGLKIKTAETAVTQDVQTKYVGFMRSQLNAFVIKISDELGSLTNDIAKDADKDFKGFMQLLRRTLESSPLGSQLDENSALLDTSFKLKHFFSDILDALNNNKDIITKSTKIEQLQKTLDTLFTDLSKYNTKFEKDLTALKSLLNRLRPSSYDEERNPLLHILTKGVQGLHDELDKAYISVYDGDTVEWDYDKNPEKEKCANVILTTISVLFEELYYLFFQCSADWIAHAIQRGQGRANGALRKYLEDQGFETASLITRRNQGGDVKSILTRAFSNYTDFQTSLTGKHIAISAYLDSIKDTQGPLCTLYRHLTIYFNVCHLTLPKSKTYPCTIRDICAWICGLPYTAVYKNVKTYCNDLLNNDESYKTDAVLQPILYADLPYNLRLTAQGAYNVLITISGNGQGADNADYPYACNYCDNSRNFYYPSNAAELLDMLRDVCKRLLSSFYFLYNKCQYTVTQGNGWSDCDYGHQVPGYYWNCDPSSHKSNAQPNTKPKCSPKGQSTCQPKSPLQAHLTDSLPGCLPHKLMSVGCSAKCSTCPTSKPGQQCITPMGFGDLSSSASITGRGKDICKVLYDFCGNAASPLPSLLRCLLSVKPSPPSNLGDMLSFFSSLLQRWNGKGYSHDTEYKHRIDSSINASLPFPNAFHGSFEAEMLTNTLTAFTHSPKDHTLSDNKSGHCDIQSLTTGSKCSASYTCAPYIKPLCFDAYHTFSAKHARLYISWFSHLAWTFKELLDYLLDAFKSASCKSSGCSSCNCPSGKHGDVKHPCHCSTVVQCSSTSPMLYSYGFAFGDALSLNATKQTTKTCSNFVSQLHQNRYVSICNTHSIHDNAPHPLVALFALPAAHLRRPPRRLEDPLAPAIALLAPHRRAVPPRRRTRQGTRQRQVLLTIIVPSRVICVSLTHILNHSTTHQLTHSLTHPLTHSATHSTTHPLTHPPTHSLNHSTTHPPTHHSPTQPPTHPTTHPLTSLLHWSLRSLLSPPSPPPSASFP</sequence>
<dbReference type="RefSeq" id="XP_028869440.1">
    <property type="nucleotide sequence ID" value="XM_029013607.1"/>
</dbReference>
<accession>A0A2H6KJM9</accession>
<dbReference type="GeneID" id="39876966"/>